<comment type="caution">
    <text evidence="1">The sequence shown here is derived from an EMBL/GenBank/DDBJ whole genome shotgun (WGS) entry which is preliminary data.</text>
</comment>
<sequence>MTTPIATTESSNHQLVLDFERIAHRSFELCMQALMKVDFYAGLLRRLEAGHSIEDELPVVATMSPAVVKLTVQRLKKQAELAANEAWELPNELKGSFVTTVHSTMTQGELIPQYDVDYIAETKVGQVRVAAKNWRRNVTVEVQGATDAIKAAYVQMVLAGLKAD</sequence>
<protein>
    <submittedName>
        <fullName evidence="1">Uncharacterized protein</fullName>
    </submittedName>
</protein>
<gene>
    <name evidence="1" type="ORF">B9Z44_01705</name>
</gene>
<accession>A0A315ER42</accession>
<dbReference type="Proteomes" id="UP000251341">
    <property type="component" value="Unassembled WGS sequence"/>
</dbReference>
<proteinExistence type="predicted"/>
<organism evidence="1 2">
    <name type="scientific">Limnohabitans curvus</name>
    <dbReference type="NCBI Taxonomy" id="323423"/>
    <lineage>
        <taxon>Bacteria</taxon>
        <taxon>Pseudomonadati</taxon>
        <taxon>Pseudomonadota</taxon>
        <taxon>Betaproteobacteria</taxon>
        <taxon>Burkholderiales</taxon>
        <taxon>Comamonadaceae</taxon>
        <taxon>Limnohabitans</taxon>
    </lineage>
</organism>
<reference evidence="1 2" key="1">
    <citation type="submission" date="2017-04" db="EMBL/GenBank/DDBJ databases">
        <title>Unexpected and diverse lifestyles within the genus Limnohabitans.</title>
        <authorList>
            <person name="Kasalicky V."/>
            <person name="Mehrshad M."/>
            <person name="Andrei S.-A."/>
            <person name="Salcher M."/>
            <person name="Kratochvilova H."/>
            <person name="Simek K."/>
            <person name="Ghai R."/>
        </authorList>
    </citation>
    <scope>NUCLEOTIDE SEQUENCE [LARGE SCALE GENOMIC DNA]</scope>
    <source>
        <strain evidence="1 2">MWH-C5</strain>
    </source>
</reference>
<keyword evidence="2" id="KW-1185">Reference proteome</keyword>
<name>A0A315ER42_9BURK</name>
<dbReference type="AlphaFoldDB" id="A0A315ER42"/>
<dbReference type="RefSeq" id="WP_108401537.1">
    <property type="nucleotide sequence ID" value="NZ_NESP01000001.1"/>
</dbReference>
<dbReference type="EMBL" id="NESP01000001">
    <property type="protein sequence ID" value="PUE58424.1"/>
    <property type="molecule type" value="Genomic_DNA"/>
</dbReference>
<evidence type="ECO:0000313" key="2">
    <source>
        <dbReference type="Proteomes" id="UP000251341"/>
    </source>
</evidence>
<evidence type="ECO:0000313" key="1">
    <source>
        <dbReference type="EMBL" id="PUE58424.1"/>
    </source>
</evidence>